<dbReference type="EMBL" id="AMCI01000937">
    <property type="protein sequence ID" value="EJX07225.1"/>
    <property type="molecule type" value="Genomic_DNA"/>
</dbReference>
<proteinExistence type="predicted"/>
<accession>J9H1D9</accession>
<evidence type="ECO:0000313" key="1">
    <source>
        <dbReference type="EMBL" id="EJX07225.1"/>
    </source>
</evidence>
<name>J9H1D9_9ZZZZ</name>
<gene>
    <name evidence="1" type="ORF">EVA_04664</name>
</gene>
<sequence length="108" mass="12108">MFLGEVPHLLDHLDLFYCLRILSLLCLTDSLRVLLQEVLKLSEVEASRLRIAKDASNHLKAASLTQAQSLLHLSVGYIKAELFAFVLNHLVTDKLLPHLLTDALHLSV</sequence>
<reference evidence="1" key="1">
    <citation type="journal article" date="2012" name="PLoS ONE">
        <title>Gene sets for utilization of primary and secondary nutrition supplies in the distal gut of endangered iberian lynx.</title>
        <authorList>
            <person name="Alcaide M."/>
            <person name="Messina E."/>
            <person name="Richter M."/>
            <person name="Bargiela R."/>
            <person name="Peplies J."/>
            <person name="Huws S.A."/>
            <person name="Newbold C.J."/>
            <person name="Golyshin P.N."/>
            <person name="Simon M.A."/>
            <person name="Lopez G."/>
            <person name="Yakimov M.M."/>
            <person name="Ferrer M."/>
        </authorList>
    </citation>
    <scope>NUCLEOTIDE SEQUENCE</scope>
</reference>
<protein>
    <submittedName>
        <fullName evidence="1">Uncharacterized protein</fullName>
    </submittedName>
</protein>
<organism evidence="1">
    <name type="scientific">gut metagenome</name>
    <dbReference type="NCBI Taxonomy" id="749906"/>
    <lineage>
        <taxon>unclassified sequences</taxon>
        <taxon>metagenomes</taxon>
        <taxon>organismal metagenomes</taxon>
    </lineage>
</organism>
<comment type="caution">
    <text evidence="1">The sequence shown here is derived from an EMBL/GenBank/DDBJ whole genome shotgun (WGS) entry which is preliminary data.</text>
</comment>
<dbReference type="AlphaFoldDB" id="J9H1D9"/>